<dbReference type="PANTHER" id="PTHR11731">
    <property type="entry name" value="PROTEASE FAMILY S9B,C DIPEPTIDYL-PEPTIDASE IV-RELATED"/>
    <property type="match status" value="1"/>
</dbReference>
<dbReference type="Gene3D" id="2.140.10.30">
    <property type="entry name" value="Dipeptidylpeptidase IV, N-terminal domain"/>
    <property type="match status" value="1"/>
</dbReference>
<dbReference type="GO" id="GO:0008236">
    <property type="term" value="F:serine-type peptidase activity"/>
    <property type="evidence" value="ECO:0007669"/>
    <property type="project" value="InterPro"/>
</dbReference>
<protein>
    <submittedName>
        <fullName evidence="4">S9 family peptidase</fullName>
    </submittedName>
</protein>
<dbReference type="Proteomes" id="UP000291286">
    <property type="component" value="Unassembled WGS sequence"/>
</dbReference>
<dbReference type="AlphaFoldDB" id="A0A4Q8L7G1"/>
<evidence type="ECO:0000256" key="1">
    <source>
        <dbReference type="SAM" id="SignalP"/>
    </source>
</evidence>
<dbReference type="Gene3D" id="3.40.50.1820">
    <property type="entry name" value="alpha/beta hydrolase"/>
    <property type="match status" value="1"/>
</dbReference>
<dbReference type="GO" id="GO:0008239">
    <property type="term" value="F:dipeptidyl-peptidase activity"/>
    <property type="evidence" value="ECO:0007669"/>
    <property type="project" value="TreeGrafter"/>
</dbReference>
<proteinExistence type="predicted"/>
<reference evidence="4 5" key="1">
    <citation type="submission" date="2019-02" db="EMBL/GenBank/DDBJ databases">
        <title>WGS of Pseudoxanthomonas species novum from clinical isolates.</title>
        <authorList>
            <person name="Bernier A.-M."/>
            <person name="Bernard K."/>
            <person name="Vachon A."/>
        </authorList>
    </citation>
    <scope>NUCLEOTIDE SEQUENCE [LARGE SCALE GENOMIC DNA]</scope>
    <source>
        <strain evidence="4 5">NML171202</strain>
    </source>
</reference>
<gene>
    <name evidence="4" type="ORF">EA661_19715</name>
</gene>
<comment type="caution">
    <text evidence="4">The sequence shown here is derived from an EMBL/GenBank/DDBJ whole genome shotgun (WGS) entry which is preliminary data.</text>
</comment>
<dbReference type="EMBL" id="SHMB01000015">
    <property type="protein sequence ID" value="TAA23967.1"/>
    <property type="molecule type" value="Genomic_DNA"/>
</dbReference>
<evidence type="ECO:0000259" key="2">
    <source>
        <dbReference type="Pfam" id="PF00326"/>
    </source>
</evidence>
<dbReference type="GO" id="GO:0006508">
    <property type="term" value="P:proteolysis"/>
    <property type="evidence" value="ECO:0007669"/>
    <property type="project" value="InterPro"/>
</dbReference>
<dbReference type="SUPFAM" id="SSF82171">
    <property type="entry name" value="DPP6 N-terminal domain-like"/>
    <property type="match status" value="1"/>
</dbReference>
<dbReference type="InterPro" id="IPR050278">
    <property type="entry name" value="Serine_Prot_S9B/DPPIV"/>
</dbReference>
<organism evidence="4 5">
    <name type="scientific">Pseudoxanthomonas winnipegensis</name>
    <dbReference type="NCBI Taxonomy" id="2480810"/>
    <lineage>
        <taxon>Bacteria</taxon>
        <taxon>Pseudomonadati</taxon>
        <taxon>Pseudomonadota</taxon>
        <taxon>Gammaproteobacteria</taxon>
        <taxon>Lysobacterales</taxon>
        <taxon>Lysobacteraceae</taxon>
        <taxon>Pseudoxanthomonas</taxon>
    </lineage>
</organism>
<dbReference type="RefSeq" id="WP_130521817.1">
    <property type="nucleotide sequence ID" value="NZ_SHMA01000014.1"/>
</dbReference>
<evidence type="ECO:0000259" key="3">
    <source>
        <dbReference type="Pfam" id="PF00930"/>
    </source>
</evidence>
<feature type="domain" description="Peptidase S9 prolyl oligopeptidase catalytic" evidence="2">
    <location>
        <begin position="594"/>
        <end position="789"/>
    </location>
</feature>
<sequence>MRLPVAVLSCLLLSPAALAQSPTPLTIEQVMADLDWIGPPVEAPRWTWDSHGVEYDLKRNGSPIRDTFRQELGASAATRVSDDARDTLGAPDAIYDAKRQRQAFIRNGDVFVRNLRSGALTQLTRTLEDESQPQFASDGALVWRVGQQWFRWNGTAVAQAAQAKAEDDPDKAPEADVLREQQLRTLSTLARDREQREALRRQEAAWRKADPSRAPAPVYLGKDVQISQTALSPDGRWLLVVTQKKGADAGQAGEVPHYVTESGYAEQQEARTLVGRNSPIPQALWLADMASGTVKPLSLDTLPGIASDPLAELRKAAGKEPLKGNRAVRVESDGDASGAAIHWSADSRNVALLLRATDNKDRWIASVDLDNARLQVRDRLTDPAWINWSFNEFGWLPDNQTLWLLSEASGHSQLYTQRGSERTRALTSGAWEVSSPQVAADGEGFFFLCNRAAPGRYEVCRTELKTGKVAEVTALDGGVEAFSQSPDGRSLLVQYSASYLPSQLAVVPAGGGQAKVLTDTRTPAFKAMNWIQPQLVQVPSRHGAGAIWGKFYAPAQLVPGKRYPVVMFVHGAGYLQNAIAGYPPYPREQMFHNLLVQRGYLVLDLDYRGSAGYGRDWRTAIYRNMGHPELDDYLDGLEWLVREHQGDRDRAGIYGGSYGGFLTYMALFRAPGTFKAGAALRPVADWMQYNHEYTSNILNTPDIDPQAYRVSSPIEYAAGLQDRLLIAHGVIDDNVFFKDSIDMTQKLIELHKDNWSIAPYPLERHGFTRADSWLDEYKRVLNLFDDTLKPTP</sequence>
<feature type="chain" id="PRO_5020827255" evidence="1">
    <location>
        <begin position="20"/>
        <end position="792"/>
    </location>
</feature>
<feature type="signal peptide" evidence="1">
    <location>
        <begin position="1"/>
        <end position="19"/>
    </location>
</feature>
<feature type="domain" description="Dipeptidylpeptidase IV N-terminal" evidence="3">
    <location>
        <begin position="339"/>
        <end position="501"/>
    </location>
</feature>
<dbReference type="SUPFAM" id="SSF53474">
    <property type="entry name" value="alpha/beta-Hydrolases"/>
    <property type="match status" value="1"/>
</dbReference>
<dbReference type="PANTHER" id="PTHR11731:SF193">
    <property type="entry name" value="DIPEPTIDYL PEPTIDASE 9"/>
    <property type="match status" value="1"/>
</dbReference>
<name>A0A4Q8L7G1_9GAMM</name>
<dbReference type="InterPro" id="IPR002469">
    <property type="entry name" value="Peptidase_S9B_N"/>
</dbReference>
<dbReference type="InterPro" id="IPR001375">
    <property type="entry name" value="Peptidase_S9_cat"/>
</dbReference>
<dbReference type="Pfam" id="PF00326">
    <property type="entry name" value="Peptidase_S9"/>
    <property type="match status" value="1"/>
</dbReference>
<dbReference type="InterPro" id="IPR029058">
    <property type="entry name" value="AB_hydrolase_fold"/>
</dbReference>
<dbReference type="Pfam" id="PF00930">
    <property type="entry name" value="DPPIV_N"/>
    <property type="match status" value="1"/>
</dbReference>
<evidence type="ECO:0000313" key="5">
    <source>
        <dbReference type="Proteomes" id="UP000291286"/>
    </source>
</evidence>
<accession>A0A4Q8L7G1</accession>
<evidence type="ECO:0000313" key="4">
    <source>
        <dbReference type="EMBL" id="TAA23967.1"/>
    </source>
</evidence>
<keyword evidence="1" id="KW-0732">Signal</keyword>